<dbReference type="RefSeq" id="WP_113845782.1">
    <property type="nucleotide sequence ID" value="NZ_LEPB01000004.1"/>
</dbReference>
<keyword evidence="2" id="KW-0804">Transcription</keyword>
<dbReference type="Gene3D" id="1.10.10.10">
    <property type="entry name" value="Winged helix-like DNA-binding domain superfamily/Winged helix DNA-binding domain"/>
    <property type="match status" value="1"/>
</dbReference>
<dbReference type="InterPro" id="IPR050661">
    <property type="entry name" value="BglG_antiterminators"/>
</dbReference>
<feature type="domain" description="Mga helix-turn-helix" evidence="3">
    <location>
        <begin position="78"/>
        <end position="157"/>
    </location>
</feature>
<dbReference type="InterPro" id="IPR007737">
    <property type="entry name" value="Mga_HTH"/>
</dbReference>
<dbReference type="Proteomes" id="UP000252797">
    <property type="component" value="Unassembled WGS sequence"/>
</dbReference>
<reference evidence="4 5" key="1">
    <citation type="submission" date="2015-06" db="EMBL/GenBank/DDBJ databases">
        <title>The Genome Sequence of Enterococcus durans 4EA1.</title>
        <authorList>
            <consortium name="The Broad Institute Genomics Platform"/>
            <consortium name="The Broad Institute Genome Sequencing Center for Infectious Disease"/>
            <person name="Earl A.M."/>
            <person name="Van Tyne D."/>
            <person name="Lebreton F."/>
            <person name="Saavedra J.T."/>
            <person name="Gilmore M.S."/>
            <person name="Manson Mcguire A."/>
            <person name="Clock S."/>
            <person name="Crupain M."/>
            <person name="Rangan U."/>
            <person name="Young S."/>
            <person name="Abouelleil A."/>
            <person name="Cao P."/>
            <person name="Chapman S.B."/>
            <person name="Griggs A."/>
            <person name="Priest M."/>
            <person name="Shea T."/>
            <person name="Wortman J."/>
            <person name="Nusbaum C."/>
            <person name="Birren B."/>
        </authorList>
    </citation>
    <scope>NUCLEOTIDE SEQUENCE [LARGE SCALE GENOMIC DNA]</scope>
    <source>
        <strain evidence="4 5">4EA1</strain>
    </source>
</reference>
<evidence type="ECO:0000256" key="1">
    <source>
        <dbReference type="ARBA" id="ARBA00023015"/>
    </source>
</evidence>
<dbReference type="EMBL" id="LEPB01000004">
    <property type="protein sequence ID" value="RCA10933.1"/>
    <property type="molecule type" value="Genomic_DNA"/>
</dbReference>
<dbReference type="InterPro" id="IPR036388">
    <property type="entry name" value="WH-like_DNA-bd_sf"/>
</dbReference>
<evidence type="ECO:0000256" key="2">
    <source>
        <dbReference type="ARBA" id="ARBA00023163"/>
    </source>
</evidence>
<dbReference type="Pfam" id="PF05043">
    <property type="entry name" value="Mga"/>
    <property type="match status" value="1"/>
</dbReference>
<evidence type="ECO:0000313" key="4">
    <source>
        <dbReference type="EMBL" id="RCA10933.1"/>
    </source>
</evidence>
<accession>A0A367CH45</accession>
<dbReference type="PANTHER" id="PTHR30185">
    <property type="entry name" value="CRYPTIC BETA-GLUCOSIDE BGL OPERON ANTITERMINATOR"/>
    <property type="match status" value="1"/>
</dbReference>
<organism evidence="4 5">
    <name type="scientific">Enterococcus durans</name>
    <dbReference type="NCBI Taxonomy" id="53345"/>
    <lineage>
        <taxon>Bacteria</taxon>
        <taxon>Bacillati</taxon>
        <taxon>Bacillota</taxon>
        <taxon>Bacilli</taxon>
        <taxon>Lactobacillales</taxon>
        <taxon>Enterococcaceae</taxon>
        <taxon>Enterococcus</taxon>
    </lineage>
</organism>
<gene>
    <name evidence="4" type="ORF">EA71_01687</name>
</gene>
<evidence type="ECO:0000313" key="5">
    <source>
        <dbReference type="Proteomes" id="UP000252797"/>
    </source>
</evidence>
<dbReference type="AlphaFoldDB" id="A0A367CH45"/>
<name>A0A367CH45_9ENTE</name>
<comment type="caution">
    <text evidence="4">The sequence shown here is derived from an EMBL/GenBank/DDBJ whole genome shotgun (WGS) entry which is preliminary data.</text>
</comment>
<protein>
    <recommendedName>
        <fullName evidence="3">Mga helix-turn-helix domain-containing protein</fullName>
    </recommendedName>
</protein>
<keyword evidence="1" id="KW-0805">Transcription regulation</keyword>
<proteinExistence type="predicted"/>
<evidence type="ECO:0000259" key="3">
    <source>
        <dbReference type="Pfam" id="PF05043"/>
    </source>
</evidence>
<dbReference type="PANTHER" id="PTHR30185:SF18">
    <property type="entry name" value="TRANSCRIPTIONAL REGULATOR MTLR"/>
    <property type="match status" value="1"/>
</dbReference>
<sequence length="508" mass="60194">MEKLLENKLLKHYLIISYLLPRKWEKIRDIAKTTGLSEITIRQNISEINQYILPAKINSSQQRGIRLFLPPQQNGFFIFSKLYKQSLRFTLLEEIFINHYPNLTSLADKLFFSTSTLKRKIAELNQLLAPCGLSVDSSQLDIVGAERKICWFFFCFFTEKYGVSDEFMTSDTLDLFDEIYEEFFSYYPELFVPQRQVYAYRNKFRIMLFICFSRIRKGHLFTSQTKQTVRKDFQLSHQVCSKIYEKYKIAVTPQITYQLFYVFFNQNFAWSIEELRIKSQKNNQINQIRSALLDLLNTIEQQEKLTVENKNDLLLYLYNATTYVWGPATILYNPNEEFFSQLNNYYSSFTQRICTIIKESLMKEQLAIYLDTSVINKYLFMLVTSWISLSEQLETIAPKVKTGLFFNTSYEHSLFLKNDLQFHLGFRLDIHSLNHLTLSEVCHSANNYDLLVTDLPSLNLTECEVVSIHSNPTPEDFKNILHSYNRIVNNHWNHDFLKLQKHNSIYKY</sequence>